<feature type="transmembrane region" description="Helical" evidence="1">
    <location>
        <begin position="38"/>
        <end position="55"/>
    </location>
</feature>
<proteinExistence type="predicted"/>
<name>A0A4U6VW12_SETVI</name>
<keyword evidence="1" id="KW-1133">Transmembrane helix</keyword>
<gene>
    <name evidence="3" type="ORF">SEVIR_2G285450v2</name>
</gene>
<evidence type="ECO:0000256" key="2">
    <source>
        <dbReference type="SAM" id="SignalP"/>
    </source>
</evidence>
<dbReference type="EMBL" id="CM016553">
    <property type="protein sequence ID" value="TKW34151.1"/>
    <property type="molecule type" value="Genomic_DNA"/>
</dbReference>
<protein>
    <submittedName>
        <fullName evidence="3">Uncharacterized protein</fullName>
    </submittedName>
</protein>
<feature type="chain" id="PRO_5020487820" evidence="2">
    <location>
        <begin position="21"/>
        <end position="73"/>
    </location>
</feature>
<keyword evidence="2" id="KW-0732">Signal</keyword>
<dbReference type="Proteomes" id="UP000298652">
    <property type="component" value="Chromosome 2"/>
</dbReference>
<evidence type="ECO:0000256" key="1">
    <source>
        <dbReference type="SAM" id="Phobius"/>
    </source>
</evidence>
<evidence type="ECO:0000313" key="4">
    <source>
        <dbReference type="Proteomes" id="UP000298652"/>
    </source>
</evidence>
<reference evidence="3" key="1">
    <citation type="submission" date="2019-03" db="EMBL/GenBank/DDBJ databases">
        <title>WGS assembly of Setaria viridis.</title>
        <authorList>
            <person name="Huang P."/>
            <person name="Jenkins J."/>
            <person name="Grimwood J."/>
            <person name="Barry K."/>
            <person name="Healey A."/>
            <person name="Mamidi S."/>
            <person name="Sreedasyam A."/>
            <person name="Shu S."/>
            <person name="Feldman M."/>
            <person name="Wu J."/>
            <person name="Yu Y."/>
            <person name="Chen C."/>
            <person name="Johnson J."/>
            <person name="Rokhsar D."/>
            <person name="Baxter I."/>
            <person name="Schmutz J."/>
            <person name="Brutnell T."/>
            <person name="Kellogg E."/>
        </authorList>
    </citation>
    <scope>NUCLEOTIDE SEQUENCE [LARGE SCALE GENOMIC DNA]</scope>
</reference>
<dbReference type="Gramene" id="TKW34151">
    <property type="protein sequence ID" value="TKW34151"/>
    <property type="gene ID" value="SEVIR_2G285450v2"/>
</dbReference>
<keyword evidence="1" id="KW-0472">Membrane</keyword>
<feature type="signal peptide" evidence="2">
    <location>
        <begin position="1"/>
        <end position="20"/>
    </location>
</feature>
<sequence>MRKRWVQLLGICCICYSALSSLKRCSQWELDITRVGPFLSPLLVAFASLLLMVIAPSKLHSCCTAPVQQWRIS</sequence>
<evidence type="ECO:0000313" key="3">
    <source>
        <dbReference type="EMBL" id="TKW34151.1"/>
    </source>
</evidence>
<accession>A0A4U6VW12</accession>
<keyword evidence="4" id="KW-1185">Reference proteome</keyword>
<dbReference type="AlphaFoldDB" id="A0A4U6VW12"/>
<keyword evidence="1" id="KW-0812">Transmembrane</keyword>
<organism evidence="3 4">
    <name type="scientific">Setaria viridis</name>
    <name type="common">Green bristlegrass</name>
    <name type="synonym">Setaria italica subsp. viridis</name>
    <dbReference type="NCBI Taxonomy" id="4556"/>
    <lineage>
        <taxon>Eukaryota</taxon>
        <taxon>Viridiplantae</taxon>
        <taxon>Streptophyta</taxon>
        <taxon>Embryophyta</taxon>
        <taxon>Tracheophyta</taxon>
        <taxon>Spermatophyta</taxon>
        <taxon>Magnoliopsida</taxon>
        <taxon>Liliopsida</taxon>
        <taxon>Poales</taxon>
        <taxon>Poaceae</taxon>
        <taxon>PACMAD clade</taxon>
        <taxon>Panicoideae</taxon>
        <taxon>Panicodae</taxon>
        <taxon>Paniceae</taxon>
        <taxon>Cenchrinae</taxon>
        <taxon>Setaria</taxon>
    </lineage>
</organism>